<evidence type="ECO:0000256" key="2">
    <source>
        <dbReference type="ARBA" id="ARBA00004752"/>
    </source>
</evidence>
<comment type="caution">
    <text evidence="16">The sequence shown here is derived from an EMBL/GenBank/DDBJ whole genome shotgun (WGS) entry which is preliminary data.</text>
</comment>
<dbReference type="SUPFAM" id="SSF56601">
    <property type="entry name" value="beta-lactamase/transpeptidase-like"/>
    <property type="match status" value="1"/>
</dbReference>
<proteinExistence type="inferred from homology"/>
<accession>A0ABQ5U5W1</accession>
<dbReference type="InterPro" id="IPR018044">
    <property type="entry name" value="Peptidase_S11"/>
</dbReference>
<dbReference type="RefSeq" id="WP_169561323.1">
    <property type="nucleotide sequence ID" value="NZ_BSNF01000008.1"/>
</dbReference>
<protein>
    <recommendedName>
        <fullName evidence="4">serine-type D-Ala-D-Ala carboxypeptidase</fullName>
        <ecNumber evidence="4">3.4.16.4</ecNumber>
    </recommendedName>
</protein>
<evidence type="ECO:0000256" key="8">
    <source>
        <dbReference type="ARBA" id="ARBA00022801"/>
    </source>
</evidence>
<dbReference type="Gene3D" id="3.40.710.10">
    <property type="entry name" value="DD-peptidase/beta-lactamase superfamily"/>
    <property type="match status" value="1"/>
</dbReference>
<dbReference type="Pfam" id="PF07943">
    <property type="entry name" value="PBP5_C"/>
    <property type="match status" value="1"/>
</dbReference>
<dbReference type="PANTHER" id="PTHR21581">
    <property type="entry name" value="D-ALANYL-D-ALANINE CARBOXYPEPTIDASE"/>
    <property type="match status" value="1"/>
</dbReference>
<keyword evidence="7 14" id="KW-0732">Signal</keyword>
<keyword evidence="11" id="KW-0961">Cell wall biogenesis/degradation</keyword>
<evidence type="ECO:0000256" key="3">
    <source>
        <dbReference type="ARBA" id="ARBA00007164"/>
    </source>
</evidence>
<evidence type="ECO:0000256" key="5">
    <source>
        <dbReference type="ARBA" id="ARBA00022645"/>
    </source>
</evidence>
<evidence type="ECO:0000256" key="13">
    <source>
        <dbReference type="RuleBase" id="RU004016"/>
    </source>
</evidence>
<keyword evidence="9" id="KW-0133">Cell shape</keyword>
<keyword evidence="17" id="KW-1185">Reference proteome</keyword>
<keyword evidence="10" id="KW-0573">Peptidoglycan synthesis</keyword>
<comment type="function">
    <text evidence="1">Removes C-terminal D-alanyl residues from sugar-peptide cell wall precursors.</text>
</comment>
<evidence type="ECO:0000256" key="10">
    <source>
        <dbReference type="ARBA" id="ARBA00022984"/>
    </source>
</evidence>
<keyword evidence="5 16" id="KW-0121">Carboxypeptidase</keyword>
<comment type="similarity">
    <text evidence="3 13">Belongs to the peptidase S11 family.</text>
</comment>
<evidence type="ECO:0000256" key="12">
    <source>
        <dbReference type="ARBA" id="ARBA00034000"/>
    </source>
</evidence>
<dbReference type="Gene3D" id="2.60.410.10">
    <property type="entry name" value="D-Ala-D-Ala carboxypeptidase, C-terminal domain"/>
    <property type="match status" value="1"/>
</dbReference>
<dbReference type="EMBL" id="BSNF01000008">
    <property type="protein sequence ID" value="GLQ07268.1"/>
    <property type="molecule type" value="Genomic_DNA"/>
</dbReference>
<reference evidence="16" key="1">
    <citation type="journal article" date="2014" name="Int. J. Syst. Evol. Microbiol.">
        <title>Complete genome of a new Firmicutes species belonging to the dominant human colonic microbiota ('Ruminococcus bicirculans') reveals two chromosomes and a selective capacity to utilize plant glucans.</title>
        <authorList>
            <consortium name="NISC Comparative Sequencing Program"/>
            <person name="Wegmann U."/>
            <person name="Louis P."/>
            <person name="Goesmann A."/>
            <person name="Henrissat B."/>
            <person name="Duncan S.H."/>
            <person name="Flint H.J."/>
        </authorList>
    </citation>
    <scope>NUCLEOTIDE SEQUENCE</scope>
    <source>
        <strain evidence="16">NBRC 103408</strain>
    </source>
</reference>
<evidence type="ECO:0000256" key="14">
    <source>
        <dbReference type="SAM" id="SignalP"/>
    </source>
</evidence>
<evidence type="ECO:0000259" key="15">
    <source>
        <dbReference type="SMART" id="SM00936"/>
    </source>
</evidence>
<dbReference type="SMART" id="SM00936">
    <property type="entry name" value="PBP5_C"/>
    <property type="match status" value="1"/>
</dbReference>
<evidence type="ECO:0000256" key="4">
    <source>
        <dbReference type="ARBA" id="ARBA00012448"/>
    </source>
</evidence>
<comment type="catalytic activity">
    <reaction evidence="12">
        <text>Preferential cleavage: (Ac)2-L-Lys-D-Ala-|-D-Ala. Also transpeptidation of peptidyl-alanyl moieties that are N-acyl substituents of D-alanine.</text>
        <dbReference type="EC" id="3.4.16.4"/>
    </reaction>
</comment>
<feature type="domain" description="Peptidase S11 D-Ala-D-Ala carboxypeptidase A C-terminal" evidence="15">
    <location>
        <begin position="279"/>
        <end position="369"/>
    </location>
</feature>
<dbReference type="InterPro" id="IPR001967">
    <property type="entry name" value="Peptidase_S11_N"/>
</dbReference>
<dbReference type="Pfam" id="PF00768">
    <property type="entry name" value="Peptidase_S11"/>
    <property type="match status" value="1"/>
</dbReference>
<evidence type="ECO:0000256" key="6">
    <source>
        <dbReference type="ARBA" id="ARBA00022670"/>
    </source>
</evidence>
<feature type="chain" id="PRO_5046379269" description="serine-type D-Ala-D-Ala carboxypeptidase" evidence="14">
    <location>
        <begin position="36"/>
        <end position="390"/>
    </location>
</feature>
<dbReference type="SUPFAM" id="SSF69189">
    <property type="entry name" value="Penicillin-binding protein associated domain"/>
    <property type="match status" value="1"/>
</dbReference>
<keyword evidence="8" id="KW-0378">Hydrolase</keyword>
<evidence type="ECO:0000313" key="17">
    <source>
        <dbReference type="Proteomes" id="UP001161409"/>
    </source>
</evidence>
<dbReference type="InterPro" id="IPR037167">
    <property type="entry name" value="Peptidase_S11_C_sf"/>
</dbReference>
<evidence type="ECO:0000256" key="1">
    <source>
        <dbReference type="ARBA" id="ARBA00003217"/>
    </source>
</evidence>
<dbReference type="InterPro" id="IPR015956">
    <property type="entry name" value="Peniciliin-bd_prot_C_sf"/>
</dbReference>
<evidence type="ECO:0000256" key="9">
    <source>
        <dbReference type="ARBA" id="ARBA00022960"/>
    </source>
</evidence>
<dbReference type="InterPro" id="IPR012907">
    <property type="entry name" value="Peptidase_S11_C"/>
</dbReference>
<evidence type="ECO:0000313" key="16">
    <source>
        <dbReference type="EMBL" id="GLQ07268.1"/>
    </source>
</evidence>
<gene>
    <name evidence="16" type="ORF">GCM10007924_24890</name>
</gene>
<name>A0ABQ5U5W1_9PROT</name>
<comment type="pathway">
    <text evidence="2">Cell wall biogenesis; peptidoglycan biosynthesis.</text>
</comment>
<keyword evidence="6" id="KW-0645">Protease</keyword>
<dbReference type="Proteomes" id="UP001161409">
    <property type="component" value="Unassembled WGS sequence"/>
</dbReference>
<evidence type="ECO:0000256" key="7">
    <source>
        <dbReference type="ARBA" id="ARBA00022729"/>
    </source>
</evidence>
<dbReference type="PANTHER" id="PTHR21581:SF6">
    <property type="entry name" value="TRAFFICKING PROTEIN PARTICLE COMPLEX SUBUNIT 12"/>
    <property type="match status" value="1"/>
</dbReference>
<evidence type="ECO:0000256" key="11">
    <source>
        <dbReference type="ARBA" id="ARBA00023316"/>
    </source>
</evidence>
<dbReference type="InterPro" id="IPR012338">
    <property type="entry name" value="Beta-lactam/transpept-like"/>
</dbReference>
<dbReference type="GO" id="GO:0004180">
    <property type="term" value="F:carboxypeptidase activity"/>
    <property type="evidence" value="ECO:0007669"/>
    <property type="project" value="UniProtKB-KW"/>
</dbReference>
<reference evidence="16" key="2">
    <citation type="submission" date="2023-01" db="EMBL/GenBank/DDBJ databases">
        <title>Draft genome sequence of Sneathiella chinensis strain NBRC 103408.</title>
        <authorList>
            <person name="Sun Q."/>
            <person name="Mori K."/>
        </authorList>
    </citation>
    <scope>NUCLEOTIDE SEQUENCE</scope>
    <source>
        <strain evidence="16">NBRC 103408</strain>
    </source>
</reference>
<sequence length="390" mass="42924">MILKNKPISVGSLKRLALVIPVVVSAAFTAPYAHAIETAAKQAYLVDMETGAVLLDKKGNELMPPASMSKLMTATMVFERLKEGSLKLDDTFPVSERAWRKGGSKMFVEVNSRVSVSDLLRGIIVQSGNDACIVVAEALAGSEEEFARNMTEHARTIGLEQSTFANATGWPDPNHLMTPHELAELAEYIIRNFPDYYEIFAEKSFKYGKIKQGNRNPLLYDNGGGDGLKTGHTEESGYGLVGSAERDGRRLILVVNGLENAKSRGREAERLLEWGFREFGNYELFTAGQEVAEARVWLGAKDLVPLAVEKDLTVTMSRKDRRSMQVKLVYNEPIPAPILQGTPVARLVISAPDMDSIEVPLVATENIERPGMFRRVTSAIKYVLFGASAN</sequence>
<organism evidence="16 17">
    <name type="scientific">Sneathiella chinensis</name>
    <dbReference type="NCBI Taxonomy" id="349750"/>
    <lineage>
        <taxon>Bacteria</taxon>
        <taxon>Pseudomonadati</taxon>
        <taxon>Pseudomonadota</taxon>
        <taxon>Alphaproteobacteria</taxon>
        <taxon>Sneathiellales</taxon>
        <taxon>Sneathiellaceae</taxon>
        <taxon>Sneathiella</taxon>
    </lineage>
</organism>
<dbReference type="PRINTS" id="PR00725">
    <property type="entry name" value="DADACBPTASE1"/>
</dbReference>
<dbReference type="EC" id="3.4.16.4" evidence="4"/>
<feature type="signal peptide" evidence="14">
    <location>
        <begin position="1"/>
        <end position="35"/>
    </location>
</feature>